<reference evidence="2" key="1">
    <citation type="journal article" date="2024" name="Antonie Van Leeuwenhoek">
        <title>Isoptericola haloaureus sp. nov., a dimorphic actinobacterium isolated from mangrove sediments of southeast India, implicating biosaline agricultural significance through nitrogen fixation and salt tolerance genes.</title>
        <authorList>
            <person name="Prathaban M."/>
            <person name="Prathiviraj R."/>
            <person name="Ravichandran M."/>
            <person name="Natarajan S.D."/>
            <person name="Sobanaa M."/>
            <person name="Hari Krishna Kumar S."/>
            <person name="Chandrasekar V."/>
            <person name="Selvin J."/>
        </authorList>
    </citation>
    <scope>NUCLEOTIDE SEQUENCE</scope>
    <source>
        <strain evidence="2">MP1014</strain>
    </source>
</reference>
<sequence>MRGAGQGGPAALGDGAEAVQVVGTGADERGPVHLVEADPHGPGGTARGAAHVPVGLGGVLD</sequence>
<dbReference type="RefSeq" id="WP_332900469.1">
    <property type="nucleotide sequence ID" value="NZ_JBAGLP010000094.1"/>
</dbReference>
<evidence type="ECO:0000256" key="1">
    <source>
        <dbReference type="SAM" id="MobiDB-lite"/>
    </source>
</evidence>
<dbReference type="EMBL" id="JBAGLP010000094">
    <property type="protein sequence ID" value="MEG3613559.1"/>
    <property type="molecule type" value="Genomic_DNA"/>
</dbReference>
<feature type="region of interest" description="Disordered" evidence="1">
    <location>
        <begin position="31"/>
        <end position="61"/>
    </location>
</feature>
<proteinExistence type="predicted"/>
<protein>
    <submittedName>
        <fullName evidence="2">Uncharacterized protein</fullName>
    </submittedName>
</protein>
<reference evidence="2" key="2">
    <citation type="submission" date="2024-02" db="EMBL/GenBank/DDBJ databases">
        <authorList>
            <person name="Prathaban M."/>
            <person name="Mythili R."/>
            <person name="Sharmila Devi N."/>
            <person name="Sobanaa M."/>
            <person name="Prathiviraj R."/>
            <person name="Selvin J."/>
        </authorList>
    </citation>
    <scope>NUCLEOTIDE SEQUENCE</scope>
    <source>
        <strain evidence="2">MP1014</strain>
    </source>
</reference>
<gene>
    <name evidence="2" type="ORF">V5O49_00305</name>
</gene>
<evidence type="ECO:0000313" key="3">
    <source>
        <dbReference type="Proteomes" id="UP001310387"/>
    </source>
</evidence>
<feature type="non-terminal residue" evidence="2">
    <location>
        <position position="61"/>
    </location>
</feature>
<organism evidence="2 3">
    <name type="scientific">Isoptericola haloaureus</name>
    <dbReference type="NCBI Taxonomy" id="1542902"/>
    <lineage>
        <taxon>Bacteria</taxon>
        <taxon>Bacillati</taxon>
        <taxon>Actinomycetota</taxon>
        <taxon>Actinomycetes</taxon>
        <taxon>Micrococcales</taxon>
        <taxon>Promicromonosporaceae</taxon>
        <taxon>Isoptericola</taxon>
    </lineage>
</organism>
<keyword evidence="3" id="KW-1185">Reference proteome</keyword>
<dbReference type="Proteomes" id="UP001310387">
    <property type="component" value="Unassembled WGS sequence"/>
</dbReference>
<comment type="caution">
    <text evidence="2">The sequence shown here is derived from an EMBL/GenBank/DDBJ whole genome shotgun (WGS) entry which is preliminary data.</text>
</comment>
<accession>A0ABU7Z293</accession>
<name>A0ABU7Z293_9MICO</name>
<evidence type="ECO:0000313" key="2">
    <source>
        <dbReference type="EMBL" id="MEG3613559.1"/>
    </source>
</evidence>